<accession>A0AAN9X7E3</accession>
<feature type="region of interest" description="Disordered" evidence="1">
    <location>
        <begin position="17"/>
        <end position="36"/>
    </location>
</feature>
<keyword evidence="3" id="KW-1185">Reference proteome</keyword>
<name>A0AAN9X7E3_PSOTE</name>
<comment type="caution">
    <text evidence="2">The sequence shown here is derived from an EMBL/GenBank/DDBJ whole genome shotgun (WGS) entry which is preliminary data.</text>
</comment>
<organism evidence="2 3">
    <name type="scientific">Psophocarpus tetragonolobus</name>
    <name type="common">Winged bean</name>
    <name type="synonym">Dolichos tetragonolobus</name>
    <dbReference type="NCBI Taxonomy" id="3891"/>
    <lineage>
        <taxon>Eukaryota</taxon>
        <taxon>Viridiplantae</taxon>
        <taxon>Streptophyta</taxon>
        <taxon>Embryophyta</taxon>
        <taxon>Tracheophyta</taxon>
        <taxon>Spermatophyta</taxon>
        <taxon>Magnoliopsida</taxon>
        <taxon>eudicotyledons</taxon>
        <taxon>Gunneridae</taxon>
        <taxon>Pentapetalae</taxon>
        <taxon>rosids</taxon>
        <taxon>fabids</taxon>
        <taxon>Fabales</taxon>
        <taxon>Fabaceae</taxon>
        <taxon>Papilionoideae</taxon>
        <taxon>50 kb inversion clade</taxon>
        <taxon>NPAAA clade</taxon>
        <taxon>indigoferoid/millettioid clade</taxon>
        <taxon>Phaseoleae</taxon>
        <taxon>Psophocarpus</taxon>
    </lineage>
</organism>
<proteinExistence type="predicted"/>
<reference evidence="2 3" key="1">
    <citation type="submission" date="2024-01" db="EMBL/GenBank/DDBJ databases">
        <title>The genomes of 5 underutilized Papilionoideae crops provide insights into root nodulation and disease resistanc.</title>
        <authorList>
            <person name="Jiang F."/>
        </authorList>
    </citation>
    <scope>NUCLEOTIDE SEQUENCE [LARGE SCALE GENOMIC DNA]</scope>
    <source>
        <strain evidence="2">DUOXIRENSHENG_FW03</strain>
        <tissue evidence="2">Leaves</tissue>
    </source>
</reference>
<gene>
    <name evidence="2" type="ORF">VNO78_31265</name>
</gene>
<evidence type="ECO:0000313" key="3">
    <source>
        <dbReference type="Proteomes" id="UP001386955"/>
    </source>
</evidence>
<dbReference type="EMBL" id="JAYMYS010000008">
    <property type="protein sequence ID" value="KAK7385542.1"/>
    <property type="molecule type" value="Genomic_DNA"/>
</dbReference>
<evidence type="ECO:0000313" key="2">
    <source>
        <dbReference type="EMBL" id="KAK7385542.1"/>
    </source>
</evidence>
<dbReference type="AlphaFoldDB" id="A0AAN9X7E3"/>
<evidence type="ECO:0000256" key="1">
    <source>
        <dbReference type="SAM" id="MobiDB-lite"/>
    </source>
</evidence>
<dbReference type="Proteomes" id="UP001386955">
    <property type="component" value="Unassembled WGS sequence"/>
</dbReference>
<sequence length="91" mass="10327">MNSSTVPPWEIASATCPSSFQEDGYNSKPFKSGKNTKNKSWFVGALSKIPPFLPFPVPNKKFLNRRRFPYPPSKHILKPSFQARTETPNKT</sequence>
<protein>
    <submittedName>
        <fullName evidence="2">Uncharacterized protein</fullName>
    </submittedName>
</protein>